<keyword evidence="2" id="KW-1185">Reference proteome</keyword>
<dbReference type="STRING" id="660470.Theba_0788"/>
<dbReference type="KEGG" id="mpg:Theba_0788"/>
<evidence type="ECO:0000313" key="1">
    <source>
        <dbReference type="EMBL" id="AFK06502.1"/>
    </source>
</evidence>
<proteinExistence type="predicted"/>
<protein>
    <submittedName>
        <fullName evidence="1">Zc3h12a-like Ribonuclease domain protein</fullName>
    </submittedName>
</protein>
<accession>I2F3J9</accession>
<organism evidence="1 2">
    <name type="scientific">Mesotoga prima MesG1.Ag.4.2</name>
    <dbReference type="NCBI Taxonomy" id="660470"/>
    <lineage>
        <taxon>Bacteria</taxon>
        <taxon>Thermotogati</taxon>
        <taxon>Thermotogota</taxon>
        <taxon>Thermotogae</taxon>
        <taxon>Kosmotogales</taxon>
        <taxon>Kosmotogaceae</taxon>
        <taxon>Mesotoga</taxon>
    </lineage>
</organism>
<sequence>MMTDDILNFVKEAASSQGFYAFYSNRKERVESLNRALKRSPVSSTTIAKIQRRISGLAHLSYEEIEFSIDILRERDRAPEDRVEYASTLSKASVSDMGHLLFFVDPRNNPPVTGPVKERIQSIDDYKEWQSLTRSVGEHGIQDFVMLEAALLFEREENNRSSNLSERLIRAVYTDISEIKTLRNAVASLSKSEKRLLSNLRFTHPYVKTAIMSNHSRPVVIDGSNVVFSMTDHADLKRIDDLFLRMALCRIALFPYRIVFDANIRYTIGGFQQESLNRLLSLPQVETYSPADDRLIFLAREGGSAVITYDRFLDHAAEDITIIRPEEIDESLRL</sequence>
<dbReference type="Proteomes" id="UP000002881">
    <property type="component" value="Chromosome"/>
</dbReference>
<dbReference type="AlphaFoldDB" id="I2F3J9"/>
<dbReference type="HOGENOM" id="CLU_831077_0_0_0"/>
<name>I2F3J9_9BACT</name>
<evidence type="ECO:0000313" key="2">
    <source>
        <dbReference type="Proteomes" id="UP000002881"/>
    </source>
</evidence>
<reference evidence="1 2" key="1">
    <citation type="journal article" date="2012" name="Genome Biol. Evol.">
        <title>Genome Sequence of the Mesophilic Thermotogales Bacterium Mesotoga prima MesG1.Ag.4.2 Reveals the Largest Thermotogales Genome To Date.</title>
        <authorList>
            <person name="Zhaxybayeva O."/>
            <person name="Swithers K.S."/>
            <person name="Foght J."/>
            <person name="Green A.G."/>
            <person name="Bruce D."/>
            <person name="Detter C."/>
            <person name="Han S."/>
            <person name="Teshima H."/>
            <person name="Han J."/>
            <person name="Woyke T."/>
            <person name="Pitluck S."/>
            <person name="Nolan M."/>
            <person name="Ivanova N."/>
            <person name="Pati A."/>
            <person name="Land M.L."/>
            <person name="Dlutek M."/>
            <person name="Doolittle W.F."/>
            <person name="Noll K.M."/>
            <person name="Nesbo C.L."/>
        </authorList>
    </citation>
    <scope>NUCLEOTIDE SEQUENCE [LARGE SCALE GENOMIC DNA]</scope>
    <source>
        <strain evidence="2">mesG1.Ag.4.2</strain>
    </source>
</reference>
<dbReference type="EMBL" id="CP003532">
    <property type="protein sequence ID" value="AFK06502.1"/>
    <property type="molecule type" value="Genomic_DNA"/>
</dbReference>
<dbReference type="eggNOG" id="ENOG50335JR">
    <property type="taxonomic scope" value="Bacteria"/>
</dbReference>
<gene>
    <name evidence="1" type="ORF">Theba_0788</name>
</gene>